<name>A0A1R2C716_9CILI</name>
<feature type="repeat" description="WD" evidence="4">
    <location>
        <begin position="287"/>
        <end position="321"/>
    </location>
</feature>
<keyword evidence="2" id="KW-0677">Repeat</keyword>
<evidence type="ECO:0000256" key="2">
    <source>
        <dbReference type="ARBA" id="ARBA00022737"/>
    </source>
</evidence>
<feature type="transmembrane region" description="Helical" evidence="5">
    <location>
        <begin position="891"/>
        <end position="911"/>
    </location>
</feature>
<dbReference type="EMBL" id="MPUH01000257">
    <property type="protein sequence ID" value="OMJ84808.1"/>
    <property type="molecule type" value="Genomic_DNA"/>
</dbReference>
<dbReference type="SMART" id="SM00320">
    <property type="entry name" value="WD40"/>
    <property type="match status" value="7"/>
</dbReference>
<sequence length="1473" mass="169587">MSGLNQPLLEREQNLDKPLAQSSAIELTKPEVLTENFPPEITLDSIKNSVDKAFKYNKLEFPFDCKHIKISNKHHLLIGVSNEKATIAIKHLDGSLKTREIVTTLEPISCIRLNKDETKLYLGTSNGKIVIYEFPSMNPETCNIIDVGTSNIYFDVMSYEIYAYDVDSQTLNIVDEESKKVSIISDNPDGQYVRISPNNQLVAISTDEYVTVYSKDMKWKDFVYKVKGRNNEYYYDYSYGGIQKKCEIEFSNASNKLGISYLNYIEIWDFTKDKLEKTLKLHTESDITSFKFSEDDSLLAAVGIDHSINIWDLTSESNLPKFLNYPIKELDKEETPLELPKFFDLEIDEQRNLLYTHALDSKYSFQWKGIFVDKVMYPNSTFDKHNQRCIVSKNQGHLLITDINSYKIQIWDIEKTDLIKTISLENAPKELSFGEENENFLYACTEGQIHIYNGQDYSFVKTIICSSIKEIYVLRTYADYIIIGGQEAKVIILNQQGEIIKEISEFKKAVSGMKVYKNMLITGDSLGNILIHNIQENWEKYTELCEHKDMIRTIEVIKNEDNLVTVGHDKKCIFWSINDKICIKEKTLDHEIDTCCLSNDEKSLILCTNEGDIKVYNLPGIELLMTIKYNGKNQRFAMDKNEKYLLISNSNGVFRTLSPTSLNNPLILDNNINIPNLRNFLNKKKTDSSNDTWIISPYMVNSLHYYADGDLKKELKIAMTGGSFFLNSLLGTPLRLALDNSSIDTAGAILSQLKKRIVHNRYALETLTSVICDLNTMGFKGLDELYSECLVHVPRVAQKKLPEFCSDSISLPIIFYGFTMRINPDNFFVRQASEEKIKITFLVSTISMNLEIGSEESISFLESLLNSPNTEIFKTKFIQTILNEKWKKIKWIPYLNGVILALYLVFLSIFIVRNDTIYLTLALVFNILTFLYEILQMKINLVKYWTDIWNYIDISRACFFYAYYYFICIDSTDNDISSGQVSTNLQDEYSWILIIVSILSSIRGITLFALSSSTRYMVSLLGEVIYDIIAFAVVVFYSILSFAFIKMAFTGPDTSDDKGGIGRLIIGAYFEAIGGGENSSDSSFVLFLIIINSIFNVIIMMNLLISILAGTYEKVSNDAEIEDLKELTEIIIEAENLYYHNRGLKKKTFLQICEEYNPPEIVPELDLKKKYKTVKSEILTLKKRNSKLQTACYEKFRFLHQKHAETHSKIDNSKKEVIKELKSSGVELKKEVQKNITKEQNANNEKGFRKFLAQSFVCLNGHLLRVKENEYTFCEICRKNIRNETTLSCDICKYNMCKDCVKFFYRNNKIKTEITCNQKHTLLHIENLNEYLEQNKTSTNLTCRFCNIVVDTEAFCCIPCLFVLCTVCNESYKRGKNDKGNSLKCFKQHKLNWKHSEFYKQSLRMTCTICQAQRLGSGFFSCIECQFYSCLKCVKDKLDSEIIKPLEEEDKENKAADEETKALGAIEIEHRVD</sequence>
<protein>
    <submittedName>
        <fullName evidence="6">Uncharacterized protein</fullName>
    </submittedName>
</protein>
<dbReference type="PANTHER" id="PTHR22839">
    <property type="entry name" value="THO COMPLEX SUBUNIT 3 THO3"/>
    <property type="match status" value="1"/>
</dbReference>
<dbReference type="OrthoDB" id="437584at2759"/>
<evidence type="ECO:0000313" key="7">
    <source>
        <dbReference type="Proteomes" id="UP000187209"/>
    </source>
</evidence>
<dbReference type="InterPro" id="IPR001680">
    <property type="entry name" value="WD40_rpt"/>
</dbReference>
<dbReference type="InterPro" id="IPR036322">
    <property type="entry name" value="WD40_repeat_dom_sf"/>
</dbReference>
<accession>A0A1R2C716</accession>
<dbReference type="Proteomes" id="UP000187209">
    <property type="component" value="Unassembled WGS sequence"/>
</dbReference>
<gene>
    <name evidence="6" type="ORF">SteCoe_13995</name>
</gene>
<keyword evidence="5" id="KW-0812">Transmembrane</keyword>
<reference evidence="6 7" key="1">
    <citation type="submission" date="2016-11" db="EMBL/GenBank/DDBJ databases">
        <title>The macronuclear genome of Stentor coeruleus: a giant cell with tiny introns.</title>
        <authorList>
            <person name="Slabodnick M."/>
            <person name="Ruby J.G."/>
            <person name="Reiff S.B."/>
            <person name="Swart E.C."/>
            <person name="Gosai S."/>
            <person name="Prabakaran S."/>
            <person name="Witkowska E."/>
            <person name="Larue G.E."/>
            <person name="Fisher S."/>
            <person name="Freeman R.M."/>
            <person name="Gunawardena J."/>
            <person name="Chu W."/>
            <person name="Stover N.A."/>
            <person name="Gregory B.D."/>
            <person name="Nowacki M."/>
            <person name="Derisi J."/>
            <person name="Roy S.W."/>
            <person name="Marshall W.F."/>
            <person name="Sood P."/>
        </authorList>
    </citation>
    <scope>NUCLEOTIDE SEQUENCE [LARGE SCALE GENOMIC DNA]</scope>
    <source>
        <strain evidence="6">WM001</strain>
    </source>
</reference>
<dbReference type="PROSITE" id="PS00678">
    <property type="entry name" value="WD_REPEATS_1"/>
    <property type="match status" value="1"/>
</dbReference>
<dbReference type="Pfam" id="PF00400">
    <property type="entry name" value="WD40"/>
    <property type="match status" value="1"/>
</dbReference>
<feature type="transmembrane region" description="Helical" evidence="5">
    <location>
        <begin position="989"/>
        <end position="1012"/>
    </location>
</feature>
<feature type="transmembrane region" description="Helical" evidence="5">
    <location>
        <begin position="1084"/>
        <end position="1105"/>
    </location>
</feature>
<dbReference type="PANTHER" id="PTHR22839:SF0">
    <property type="entry name" value="THO COMPLEX SUBUNIT 3"/>
    <property type="match status" value="1"/>
</dbReference>
<dbReference type="InterPro" id="IPR019775">
    <property type="entry name" value="WD40_repeat_CS"/>
</dbReference>
<keyword evidence="7" id="KW-1185">Reference proteome</keyword>
<dbReference type="Gene3D" id="2.130.10.10">
    <property type="entry name" value="YVTN repeat-like/Quinoprotein amine dehydrogenase"/>
    <property type="match status" value="2"/>
</dbReference>
<evidence type="ECO:0000256" key="5">
    <source>
        <dbReference type="SAM" id="Phobius"/>
    </source>
</evidence>
<keyword evidence="5" id="KW-1133">Transmembrane helix</keyword>
<organism evidence="6 7">
    <name type="scientific">Stentor coeruleus</name>
    <dbReference type="NCBI Taxonomy" id="5963"/>
    <lineage>
        <taxon>Eukaryota</taxon>
        <taxon>Sar</taxon>
        <taxon>Alveolata</taxon>
        <taxon>Ciliophora</taxon>
        <taxon>Postciliodesmatophora</taxon>
        <taxon>Heterotrichea</taxon>
        <taxon>Heterotrichida</taxon>
        <taxon>Stentoridae</taxon>
        <taxon>Stentor</taxon>
    </lineage>
</organism>
<dbReference type="SUPFAM" id="SSF50978">
    <property type="entry name" value="WD40 repeat-like"/>
    <property type="match status" value="2"/>
</dbReference>
<keyword evidence="5" id="KW-0472">Membrane</keyword>
<dbReference type="GO" id="GO:0000445">
    <property type="term" value="C:THO complex part of transcription export complex"/>
    <property type="evidence" value="ECO:0007669"/>
    <property type="project" value="TreeGrafter"/>
</dbReference>
<proteinExistence type="inferred from homology"/>
<evidence type="ECO:0000256" key="4">
    <source>
        <dbReference type="PROSITE-ProRule" id="PRU00221"/>
    </source>
</evidence>
<dbReference type="GO" id="GO:0006406">
    <property type="term" value="P:mRNA export from nucleus"/>
    <property type="evidence" value="ECO:0007669"/>
    <property type="project" value="InterPro"/>
</dbReference>
<dbReference type="InterPro" id="IPR015943">
    <property type="entry name" value="WD40/YVTN_repeat-like_dom_sf"/>
</dbReference>
<evidence type="ECO:0000256" key="1">
    <source>
        <dbReference type="ARBA" id="ARBA00022574"/>
    </source>
</evidence>
<comment type="caution">
    <text evidence="6">The sequence shown here is derived from an EMBL/GenBank/DDBJ whole genome shotgun (WGS) entry which is preliminary data.</text>
</comment>
<feature type="transmembrane region" description="Helical" evidence="5">
    <location>
        <begin position="1024"/>
        <end position="1045"/>
    </location>
</feature>
<evidence type="ECO:0000256" key="3">
    <source>
        <dbReference type="ARBA" id="ARBA00046343"/>
    </source>
</evidence>
<comment type="similarity">
    <text evidence="3">Belongs to the THOC3 family.</text>
</comment>
<dbReference type="PROSITE" id="PS50082">
    <property type="entry name" value="WD_REPEATS_2"/>
    <property type="match status" value="1"/>
</dbReference>
<keyword evidence="1 4" id="KW-0853">WD repeat</keyword>
<feature type="transmembrane region" description="Helical" evidence="5">
    <location>
        <begin position="917"/>
        <end position="936"/>
    </location>
</feature>
<dbReference type="InterPro" id="IPR040132">
    <property type="entry name" value="Tex1/THOC3"/>
</dbReference>
<evidence type="ECO:0000313" key="6">
    <source>
        <dbReference type="EMBL" id="OMJ84808.1"/>
    </source>
</evidence>